<evidence type="ECO:0000313" key="3">
    <source>
        <dbReference type="Ensembl" id="ENSRFEP00010007566.1"/>
    </source>
</evidence>
<reference evidence="3 4" key="3">
    <citation type="submission" date="2018-12" db="EMBL/GenBank/DDBJ databases">
        <title>G10K-VGP greater horseshoe bat female genome, primary haplotype.</title>
        <authorList>
            <person name="Teeling E."/>
            <person name="Myers G."/>
            <person name="Vernes S."/>
            <person name="Pippel M."/>
            <person name="Winkler S."/>
            <person name="Fedrigo O."/>
            <person name="Rhie A."/>
            <person name="Koren S."/>
            <person name="Phillippy A."/>
            <person name="Lewin H."/>
            <person name="Damas J."/>
            <person name="Howe K."/>
            <person name="Mountcastle J."/>
            <person name="Jarvis E.D."/>
        </authorList>
    </citation>
    <scope>NUCLEOTIDE SEQUENCE [LARGE SCALE GENOMIC DNA]</scope>
</reference>
<dbReference type="GeneTree" id="ENSGT00390000012239"/>
<evidence type="ECO:0000313" key="4">
    <source>
        <dbReference type="Proteomes" id="UP000472240"/>
    </source>
</evidence>
<dbReference type="InterPro" id="IPR038954">
    <property type="entry name" value="CSNKA2IP"/>
</dbReference>
<reference evidence="3 4" key="2">
    <citation type="journal article" date="2018" name="Annu Rev Anim Biosci">
        <title>Bat Biology, Genomes, and the Bat1K Project: To Generate Chromosome-Level Genomes for All Living Bat Species.</title>
        <authorList>
            <person name="Teeling E.C."/>
            <person name="Vernes S.C."/>
            <person name="Davalos L.M."/>
            <person name="Ray D.A."/>
            <person name="Gilbert M.T.P."/>
            <person name="Myers E."/>
        </authorList>
    </citation>
    <scope>NUCLEOTIDE SEQUENCE</scope>
</reference>
<feature type="region of interest" description="Disordered" evidence="1">
    <location>
        <begin position="679"/>
        <end position="703"/>
    </location>
</feature>
<name>A0A671E2X3_RHIFE</name>
<keyword evidence="2" id="KW-0808">Transferase</keyword>
<dbReference type="PANTHER" id="PTHR35825:SF2">
    <property type="entry name" value="CASEIN KINASE II SUBUNIT ALPHA'-INTERACTING PROTEIN"/>
    <property type="match status" value="1"/>
</dbReference>
<dbReference type="KEGG" id="rfq:117038036"/>
<feature type="compositionally biased region" description="Polar residues" evidence="1">
    <location>
        <begin position="636"/>
        <end position="648"/>
    </location>
</feature>
<keyword evidence="4" id="KW-1185">Reference proteome</keyword>
<sequence length="726" mass="80517">MVPLAYYDQCIVPLEQSYQMDTTNSLTHQYTGENLNQPNSQSVARVQSHSNHLAAPLPSSNQNLQRSSVKSQNTISQGFSDRLLKSPLFHSKCQATSSLDLHRRTSLQPNWRALSSPLFHPKPQTTSSLGFSKTSSSLEPNPKTLSSQLSLPKPQNTPSLDLCRISPSQKSNQRVSSSSLFLFKHQETPSLDILWTSSSLRPNQRALSSILPQSKPQKSSSLDRLRTSVLEHNQRSLSSPSLNTIPQTNDLLQTSPLLQPHQIALNLPLPDSRPQKPPVLSPNPRVLSLTSSNSKPRKSPLPHSVHQTQSLPLFQPKSQTVLTLDRVFRTLSSPVCHTKFQNTTLPNDKHRATDLSSPHPKPNVSGQSVSSSKYCIKNVAASTMVSRMQCKNSFDLYAKTDSNKENSWTLNYTYPCIVKGGTVPDDVVNKIINSLSKTRIQRDLCRQILFRRMRGKPNPRPGPRLSSSYVVCLACCSCIKSQCSHLIGKKDPCGATLFVIPTPEPNSEGEIEVKLVFMLFLPETSFSSCLPFPVKGNQSDEALEDNLEAIEKISQFFPTSEADITQRLNMKKKWLTVAPENKVVSEQPQAIEWLLYVKKSSNSQRQTGLPSSHSTSFSSSASSSSSSSSSAATSSPLPYQMSTTSTRSGHVVPKSLNYHRLPPGVSWLEFICSKNHQPLPGKTHRSQLSPPKTNPVKTRTIAKGPKGPKILFKIFHTKFQNERNLH</sequence>
<feature type="compositionally biased region" description="Polar residues" evidence="1">
    <location>
        <begin position="42"/>
        <end position="51"/>
    </location>
</feature>
<feature type="compositionally biased region" description="Polar residues" evidence="1">
    <location>
        <begin position="58"/>
        <end position="72"/>
    </location>
</feature>
<feature type="region of interest" description="Disordered" evidence="1">
    <location>
        <begin position="604"/>
        <end position="650"/>
    </location>
</feature>
<evidence type="ECO:0000256" key="1">
    <source>
        <dbReference type="SAM" id="MobiDB-lite"/>
    </source>
</evidence>
<dbReference type="EMBL" id="JACAGC010000002">
    <property type="protein sequence ID" value="KAF6384571.1"/>
    <property type="molecule type" value="Genomic_DNA"/>
</dbReference>
<proteinExistence type="predicted"/>
<evidence type="ECO:0000313" key="2">
    <source>
        <dbReference type="EMBL" id="KAF6384571.1"/>
    </source>
</evidence>
<feature type="compositionally biased region" description="Low complexity" evidence="1">
    <location>
        <begin position="611"/>
        <end position="635"/>
    </location>
</feature>
<feature type="region of interest" description="Disordered" evidence="1">
    <location>
        <begin position="42"/>
        <end position="72"/>
    </location>
</feature>
<dbReference type="PANTHER" id="PTHR35825">
    <property type="entry name" value="CASEIN KINASE II SUBUNIT ALPHA PRIME-INTERACTING PROTEIN"/>
    <property type="match status" value="1"/>
</dbReference>
<feature type="region of interest" description="Disordered" evidence="1">
    <location>
        <begin position="113"/>
        <end position="171"/>
    </location>
</feature>
<dbReference type="OrthoDB" id="9526609at2759"/>
<reference evidence="3" key="5">
    <citation type="submission" date="2025-05" db="UniProtKB">
        <authorList>
            <consortium name="Ensembl"/>
        </authorList>
    </citation>
    <scope>IDENTIFICATION</scope>
</reference>
<dbReference type="Ensembl" id="ENSRFET00010008292.1">
    <property type="protein sequence ID" value="ENSRFEP00010007566.1"/>
    <property type="gene ID" value="ENSRFEG00010005126.1"/>
</dbReference>
<evidence type="ECO:0000313" key="5">
    <source>
        <dbReference type="Proteomes" id="UP000585614"/>
    </source>
</evidence>
<gene>
    <name evidence="3" type="primary">CSNK2A2IP</name>
    <name evidence="2" type="ORF">mRhiFer1_003431</name>
</gene>
<organism evidence="3 4">
    <name type="scientific">Rhinolophus ferrumequinum</name>
    <name type="common">Greater horseshoe bat</name>
    <dbReference type="NCBI Taxonomy" id="59479"/>
    <lineage>
        <taxon>Eukaryota</taxon>
        <taxon>Metazoa</taxon>
        <taxon>Chordata</taxon>
        <taxon>Craniata</taxon>
        <taxon>Vertebrata</taxon>
        <taxon>Euteleostomi</taxon>
        <taxon>Mammalia</taxon>
        <taxon>Eutheria</taxon>
        <taxon>Laurasiatheria</taxon>
        <taxon>Chiroptera</taxon>
        <taxon>Yinpterochiroptera</taxon>
        <taxon>Rhinolophoidea</taxon>
        <taxon>Rhinolophidae</taxon>
        <taxon>Rhinolophinae</taxon>
        <taxon>Rhinolophus</taxon>
    </lineage>
</organism>
<dbReference type="GO" id="GO:0016301">
    <property type="term" value="F:kinase activity"/>
    <property type="evidence" value="ECO:0007669"/>
    <property type="project" value="UniProtKB-KW"/>
</dbReference>
<feature type="compositionally biased region" description="Polar residues" evidence="1">
    <location>
        <begin position="686"/>
        <end position="697"/>
    </location>
</feature>
<reference evidence="3 4" key="1">
    <citation type="journal article" date="2015" name="Annu Rev Anim Biosci">
        <title>The Genome 10K Project: a way forward.</title>
        <authorList>
            <person name="Koepfli K.P."/>
            <person name="Paten B."/>
            <person name="O'Brien S.J."/>
            <person name="Koepfli K.P."/>
            <person name="Paten B."/>
            <person name="Antunes A."/>
            <person name="Belov K."/>
            <person name="Bustamante C."/>
            <person name="Castoe T.A."/>
            <person name="Clawson H."/>
            <person name="Crawford A.J."/>
            <person name="Diekhans M."/>
            <person name="Distel D."/>
            <person name="Durbin R."/>
            <person name="Earl D."/>
            <person name="Fujita M.K."/>
            <person name="Gamble T."/>
            <person name="Georges A."/>
            <person name="Gemmell N."/>
            <person name="Gilbert M.T."/>
            <person name="Graves J.M."/>
            <person name="Green R.E."/>
            <person name="Hickey G."/>
            <person name="Jarvis E.D."/>
            <person name="Johnson W."/>
            <person name="Komissarov A."/>
            <person name="Korf I."/>
            <person name="Kuhn R."/>
            <person name="Larkin D.M."/>
            <person name="Lewin H."/>
            <person name="Lopez J.V."/>
            <person name="Ma J."/>
            <person name="Marques-Bonet T."/>
            <person name="Miller W."/>
            <person name="Murphy R."/>
            <person name="Pevzner P."/>
            <person name="Shapiro B."/>
            <person name="Steiner C."/>
            <person name="Tamazian G."/>
            <person name="Venkatesh B."/>
            <person name="Wang J."/>
            <person name="Wayne R."/>
            <person name="Wiley E."/>
            <person name="Yang H."/>
            <person name="Zhang G."/>
            <person name="Haussler D."/>
            <person name="Ryder O."/>
            <person name="O'Brien S.J."/>
        </authorList>
    </citation>
    <scope>NUCLEOTIDE SEQUENCE</scope>
</reference>
<feature type="region of interest" description="Disordered" evidence="1">
    <location>
        <begin position="267"/>
        <end position="311"/>
    </location>
</feature>
<dbReference type="Proteomes" id="UP000472240">
    <property type="component" value="Chromosome 2"/>
</dbReference>
<dbReference type="AlphaFoldDB" id="A0A671E2X3"/>
<reference evidence="2 5" key="4">
    <citation type="journal article" date="2020" name="Nature">
        <title>Six reference-quality genomes reveal evolution of bat adaptations.</title>
        <authorList>
            <person name="Jebb D."/>
            <person name="Huang Z."/>
            <person name="Pippel M."/>
            <person name="Hughes G.M."/>
            <person name="Lavrichenko K."/>
            <person name="Devanna P."/>
            <person name="Winkler S."/>
            <person name="Jermiin L.S."/>
            <person name="Skirmuntt E.C."/>
            <person name="Katzourakis A."/>
            <person name="Burkitt-Gray L."/>
            <person name="Ray D.A."/>
            <person name="Sullivan K.A.M."/>
            <person name="Roscito J.G."/>
            <person name="Kirilenko B.M."/>
            <person name="Davalos L.M."/>
            <person name="Corthals A.P."/>
            <person name="Power M.L."/>
            <person name="Jones G."/>
            <person name="Ransome R.D."/>
            <person name="Dechmann D.K.N."/>
            <person name="Locatelli A.G."/>
            <person name="Puechmaille S.J."/>
            <person name="Fedrigo O."/>
            <person name="Jarvis E.D."/>
            <person name="Hiller M."/>
            <person name="Vernes S.C."/>
            <person name="Myers E.W."/>
            <person name="Teeling E.C."/>
        </authorList>
    </citation>
    <scope>NUCLEOTIDE SEQUENCE [LARGE SCALE GENOMIC DNA]</scope>
    <source>
        <strain evidence="2">MRhiFer1</strain>
        <tissue evidence="2">Lung</tissue>
    </source>
</reference>
<dbReference type="Proteomes" id="UP000585614">
    <property type="component" value="Unassembled WGS sequence"/>
</dbReference>
<protein>
    <submittedName>
        <fullName evidence="2 3">Casein kinase 2 subunit alpha' interacting protein</fullName>
    </submittedName>
</protein>
<dbReference type="CTD" id="111064647"/>
<feature type="region of interest" description="Disordered" evidence="1">
    <location>
        <begin position="342"/>
        <end position="368"/>
    </location>
</feature>
<accession>A0A671E2X3</accession>
<keyword evidence="2" id="KW-0418">Kinase</keyword>
<feature type="compositionally biased region" description="Polar residues" evidence="1">
    <location>
        <begin position="143"/>
        <end position="159"/>
    </location>
</feature>
<feature type="compositionally biased region" description="Low complexity" evidence="1">
    <location>
        <begin position="125"/>
        <end position="137"/>
    </location>
</feature>
<dbReference type="OMA" id="CHSKFQN"/>